<proteinExistence type="predicted"/>
<keyword evidence="5" id="KW-1185">Reference proteome</keyword>
<name>A0AAD1ZEE7_9LAMI</name>
<feature type="domain" description="Prolamin-like" evidence="3">
    <location>
        <begin position="51"/>
        <end position="112"/>
    </location>
</feature>
<gene>
    <name evidence="4" type="ORF">FPE_LOCUS15234</name>
</gene>
<evidence type="ECO:0000313" key="5">
    <source>
        <dbReference type="Proteomes" id="UP000834106"/>
    </source>
</evidence>
<organism evidence="4 5">
    <name type="scientific">Fraxinus pennsylvanica</name>
    <dbReference type="NCBI Taxonomy" id="56036"/>
    <lineage>
        <taxon>Eukaryota</taxon>
        <taxon>Viridiplantae</taxon>
        <taxon>Streptophyta</taxon>
        <taxon>Embryophyta</taxon>
        <taxon>Tracheophyta</taxon>
        <taxon>Spermatophyta</taxon>
        <taxon>Magnoliopsida</taxon>
        <taxon>eudicotyledons</taxon>
        <taxon>Gunneridae</taxon>
        <taxon>Pentapetalae</taxon>
        <taxon>asterids</taxon>
        <taxon>lamiids</taxon>
        <taxon>Lamiales</taxon>
        <taxon>Oleaceae</taxon>
        <taxon>Oleeae</taxon>
        <taxon>Fraxinus</taxon>
    </lineage>
</organism>
<sequence>MSNARTMQAIVLIFACISAMSAPNFAQVFGGGLPTGLLGFNSFGLPQVFRCIPNVSTAPKCVDKFLIASFNLQLELLDPECCEVFLQVDENCLSEVMMPVNPMFPSIFKNYCGSIRN</sequence>
<dbReference type="GO" id="GO:0009567">
    <property type="term" value="P:double fertilization forming a zygote and endosperm"/>
    <property type="evidence" value="ECO:0007669"/>
    <property type="project" value="TreeGrafter"/>
</dbReference>
<dbReference type="PROSITE" id="PS51257">
    <property type="entry name" value="PROKAR_LIPOPROTEIN"/>
    <property type="match status" value="1"/>
</dbReference>
<dbReference type="AlphaFoldDB" id="A0AAD1ZEE7"/>
<evidence type="ECO:0000259" key="3">
    <source>
        <dbReference type="Pfam" id="PF05617"/>
    </source>
</evidence>
<dbReference type="InterPro" id="IPR008502">
    <property type="entry name" value="Prolamin-like"/>
</dbReference>
<dbReference type="GO" id="GO:2000008">
    <property type="term" value="P:regulation of protein localization to cell surface"/>
    <property type="evidence" value="ECO:0007669"/>
    <property type="project" value="TreeGrafter"/>
</dbReference>
<reference evidence="4" key="1">
    <citation type="submission" date="2023-05" db="EMBL/GenBank/DDBJ databases">
        <authorList>
            <person name="Huff M."/>
        </authorList>
    </citation>
    <scope>NUCLEOTIDE SEQUENCE</scope>
</reference>
<dbReference type="EMBL" id="OU503044">
    <property type="protein sequence ID" value="CAI9767804.1"/>
    <property type="molecule type" value="Genomic_DNA"/>
</dbReference>
<accession>A0AAD1ZEE7</accession>
<evidence type="ECO:0000256" key="1">
    <source>
        <dbReference type="ARBA" id="ARBA00022729"/>
    </source>
</evidence>
<keyword evidence="1 2" id="KW-0732">Signal</keyword>
<dbReference type="Proteomes" id="UP000834106">
    <property type="component" value="Chromosome 9"/>
</dbReference>
<dbReference type="Pfam" id="PF05617">
    <property type="entry name" value="Prolamin_like"/>
    <property type="match status" value="1"/>
</dbReference>
<evidence type="ECO:0000256" key="2">
    <source>
        <dbReference type="SAM" id="SignalP"/>
    </source>
</evidence>
<dbReference type="GO" id="GO:0005576">
    <property type="term" value="C:extracellular region"/>
    <property type="evidence" value="ECO:0007669"/>
    <property type="project" value="TreeGrafter"/>
</dbReference>
<feature type="signal peptide" evidence="2">
    <location>
        <begin position="1"/>
        <end position="21"/>
    </location>
</feature>
<evidence type="ECO:0000313" key="4">
    <source>
        <dbReference type="EMBL" id="CAI9767804.1"/>
    </source>
</evidence>
<dbReference type="GO" id="GO:0080155">
    <property type="term" value="P:regulation of double fertilization forming a zygote and endosperm"/>
    <property type="evidence" value="ECO:0007669"/>
    <property type="project" value="TreeGrafter"/>
</dbReference>
<dbReference type="PANTHER" id="PTHR31181:SF67">
    <property type="entry name" value="PROLAMIN-LIKE PROTEIN (DUF1278)"/>
    <property type="match status" value="1"/>
</dbReference>
<dbReference type="GO" id="GO:0031982">
    <property type="term" value="C:vesicle"/>
    <property type="evidence" value="ECO:0007669"/>
    <property type="project" value="TreeGrafter"/>
</dbReference>
<feature type="chain" id="PRO_5042269229" description="Prolamin-like domain-containing protein" evidence="2">
    <location>
        <begin position="22"/>
        <end position="117"/>
    </location>
</feature>
<dbReference type="PANTHER" id="PTHR31181">
    <property type="entry name" value="EGG CELL-SECRETED PROTEIN 1.4"/>
    <property type="match status" value="1"/>
</dbReference>
<protein>
    <recommendedName>
        <fullName evidence="3">Prolamin-like domain-containing protein</fullName>
    </recommendedName>
</protein>